<keyword evidence="6 8" id="KW-0472">Membrane</keyword>
<dbReference type="SUPFAM" id="SSF103473">
    <property type="entry name" value="MFS general substrate transporter"/>
    <property type="match status" value="1"/>
</dbReference>
<feature type="transmembrane region" description="Helical" evidence="8">
    <location>
        <begin position="544"/>
        <end position="563"/>
    </location>
</feature>
<dbReference type="VEuPathDB" id="FungiDB:BLGHR1_13388"/>
<dbReference type="Pfam" id="PF07690">
    <property type="entry name" value="MFS_1"/>
    <property type="match status" value="1"/>
</dbReference>
<evidence type="ECO:0000256" key="3">
    <source>
        <dbReference type="ARBA" id="ARBA00022448"/>
    </source>
</evidence>
<dbReference type="GO" id="GO:0022857">
    <property type="term" value="F:transmembrane transporter activity"/>
    <property type="evidence" value="ECO:0007669"/>
    <property type="project" value="InterPro"/>
</dbReference>
<feature type="domain" description="Major facilitator superfamily (MFS) profile" evidence="9">
    <location>
        <begin position="118"/>
        <end position="566"/>
    </location>
</feature>
<evidence type="ECO:0000256" key="6">
    <source>
        <dbReference type="ARBA" id="ARBA00023136"/>
    </source>
</evidence>
<dbReference type="GO" id="GO:0016020">
    <property type="term" value="C:membrane"/>
    <property type="evidence" value="ECO:0007669"/>
    <property type="project" value="UniProtKB-SubCell"/>
</dbReference>
<feature type="transmembrane region" description="Helical" evidence="8">
    <location>
        <begin position="241"/>
        <end position="264"/>
    </location>
</feature>
<dbReference type="Proteomes" id="UP000275772">
    <property type="component" value="Unassembled WGS sequence"/>
</dbReference>
<protein>
    <recommendedName>
        <fullName evidence="9">Major facilitator superfamily (MFS) profile domain-containing protein</fullName>
    </recommendedName>
</protein>
<organism evidence="10 11">
    <name type="scientific">Blumeria hordei</name>
    <name type="common">Barley powdery mildew</name>
    <name type="synonym">Blumeria graminis f. sp. hordei</name>
    <dbReference type="NCBI Taxonomy" id="2867405"/>
    <lineage>
        <taxon>Eukaryota</taxon>
        <taxon>Fungi</taxon>
        <taxon>Dikarya</taxon>
        <taxon>Ascomycota</taxon>
        <taxon>Pezizomycotina</taxon>
        <taxon>Leotiomycetes</taxon>
        <taxon>Erysiphales</taxon>
        <taxon>Erysiphaceae</taxon>
        <taxon>Blumeria</taxon>
    </lineage>
</organism>
<comment type="subcellular location">
    <subcellularLocation>
        <location evidence="1">Membrane</location>
        <topology evidence="1">Multi-pass membrane protein</topology>
    </subcellularLocation>
</comment>
<feature type="transmembrane region" description="Helical" evidence="8">
    <location>
        <begin position="276"/>
        <end position="295"/>
    </location>
</feature>
<accession>A0A383UQJ6</accession>
<feature type="transmembrane region" description="Helical" evidence="8">
    <location>
        <begin position="153"/>
        <end position="174"/>
    </location>
</feature>
<feature type="region of interest" description="Disordered" evidence="7">
    <location>
        <begin position="35"/>
        <end position="70"/>
    </location>
</feature>
<dbReference type="PANTHER" id="PTHR23511">
    <property type="entry name" value="SYNAPTIC VESICLE GLYCOPROTEIN 2"/>
    <property type="match status" value="1"/>
</dbReference>
<gene>
    <name evidence="10" type="ORF">BLGHR1_13388</name>
</gene>
<feature type="transmembrane region" description="Helical" evidence="8">
    <location>
        <begin position="456"/>
        <end position="474"/>
    </location>
</feature>
<evidence type="ECO:0000256" key="5">
    <source>
        <dbReference type="ARBA" id="ARBA00022989"/>
    </source>
</evidence>
<feature type="transmembrane region" description="Helical" evidence="8">
    <location>
        <begin position="427"/>
        <end position="449"/>
    </location>
</feature>
<proteinExistence type="inferred from homology"/>
<feature type="compositionally biased region" description="Basic and acidic residues" evidence="7">
    <location>
        <begin position="52"/>
        <end position="70"/>
    </location>
</feature>
<sequence>MKIFGLDLSPKESIENYPGILVPLSQAHRRSAIEISDGTRRPSTIEKSSISDAEKGNIPRHPTQEIEKSEASTAIEDLRAEILAEVDDEQQGSAYELKSLVINKAIQDIGMGRYNWELFILCGLGWFADNLWFQGVGLTLPALSESFGISENHVRYTTCYFFFGLCIGASFWGVGSDIMGRRLAFNATLLIASIFGTAVGAAQTWTTVCWLYLFLGFGIGGNIPVDGALFLEFLPNASSQLLTLLSAWWPVGQLVGSLLGWAFMGTNFAPDKGWRYFLYAMGCLTFLIYIYRSFFFKFYESPKFLLSQGRQSEAVAVIHGIAFRNKTTTWLTEEILNEIGGDLEATAGPTLTPSQVLRRKLSSFSTKRIGPLFATKKLGLNTALLWFCWITIGLGYPLFNSFLPQYLAKGESASGEPVSIQETYRNYAIASVTGVPGSLLACYTVEVAFIGRKGTMATATLLSAIFLFLFTSTHSAAYQLAFASILSFFQNIMYGVLYAYTPEVFPAPSRGTGTGISSLLNRIGGLCAPVIAANIPVGNPNDPILGSGGLILAAFVAMLFLTIETRGRQIL</sequence>
<feature type="transmembrane region" description="Helical" evidence="8">
    <location>
        <begin position="183"/>
        <end position="205"/>
    </location>
</feature>
<comment type="similarity">
    <text evidence="2">Belongs to the major facilitator superfamily.</text>
</comment>
<keyword evidence="4 8" id="KW-0812">Transmembrane</keyword>
<evidence type="ECO:0000256" key="1">
    <source>
        <dbReference type="ARBA" id="ARBA00004141"/>
    </source>
</evidence>
<evidence type="ECO:0000313" key="10">
    <source>
        <dbReference type="EMBL" id="SZF02604.1"/>
    </source>
</evidence>
<reference evidence="10 11" key="1">
    <citation type="submission" date="2017-11" db="EMBL/GenBank/DDBJ databases">
        <authorList>
            <person name="Kracher B."/>
        </authorList>
    </citation>
    <scope>NUCLEOTIDE SEQUENCE [LARGE SCALE GENOMIC DNA]</scope>
    <source>
        <strain evidence="10 11">RACE1</strain>
    </source>
</reference>
<dbReference type="FunFam" id="1.20.1250.20:FF:000171">
    <property type="entry name" value="MFS general substrate transporter"/>
    <property type="match status" value="1"/>
</dbReference>
<dbReference type="EMBL" id="UNSH01000045">
    <property type="protein sequence ID" value="SZF02604.1"/>
    <property type="molecule type" value="Genomic_DNA"/>
</dbReference>
<evidence type="ECO:0000313" key="11">
    <source>
        <dbReference type="Proteomes" id="UP000275772"/>
    </source>
</evidence>
<evidence type="ECO:0000259" key="9">
    <source>
        <dbReference type="PROSITE" id="PS50850"/>
    </source>
</evidence>
<keyword evidence="5 8" id="KW-1133">Transmembrane helix</keyword>
<feature type="transmembrane region" description="Helical" evidence="8">
    <location>
        <begin position="378"/>
        <end position="399"/>
    </location>
</feature>
<evidence type="ECO:0000256" key="4">
    <source>
        <dbReference type="ARBA" id="ARBA00022692"/>
    </source>
</evidence>
<dbReference type="AlphaFoldDB" id="A0A383UQJ6"/>
<keyword evidence="3" id="KW-0813">Transport</keyword>
<evidence type="ECO:0000256" key="8">
    <source>
        <dbReference type="SAM" id="Phobius"/>
    </source>
</evidence>
<evidence type="ECO:0000256" key="2">
    <source>
        <dbReference type="ARBA" id="ARBA00008335"/>
    </source>
</evidence>
<dbReference type="InterPro" id="IPR020846">
    <property type="entry name" value="MFS_dom"/>
</dbReference>
<dbReference type="CDD" id="cd17316">
    <property type="entry name" value="MFS_SV2_like"/>
    <property type="match status" value="1"/>
</dbReference>
<evidence type="ECO:0000256" key="7">
    <source>
        <dbReference type="SAM" id="MobiDB-lite"/>
    </source>
</evidence>
<dbReference type="Gene3D" id="1.20.1250.20">
    <property type="entry name" value="MFS general substrate transporter like domains"/>
    <property type="match status" value="1"/>
</dbReference>
<feature type="transmembrane region" description="Helical" evidence="8">
    <location>
        <begin position="211"/>
        <end position="234"/>
    </location>
</feature>
<name>A0A383UQJ6_BLUHO</name>
<dbReference type="InterPro" id="IPR036259">
    <property type="entry name" value="MFS_trans_sf"/>
</dbReference>
<dbReference type="PANTHER" id="PTHR23511:SF5">
    <property type="entry name" value="MAJOR FACILITATOR-TYPE TRANSPORTER HXNZ-RELATED"/>
    <property type="match status" value="1"/>
</dbReference>
<dbReference type="PROSITE" id="PS50850">
    <property type="entry name" value="MFS"/>
    <property type="match status" value="1"/>
</dbReference>
<dbReference type="InterPro" id="IPR011701">
    <property type="entry name" value="MFS"/>
</dbReference>